<dbReference type="AlphaFoldDB" id="A0AAV5CTG0"/>
<dbReference type="PANTHER" id="PTHR33127:SF85">
    <property type="entry name" value="OS11G0436500 PROTEIN"/>
    <property type="match status" value="1"/>
</dbReference>
<keyword evidence="3" id="KW-1185">Reference proteome</keyword>
<sequence>MEVWPAVWTVTSDVSPRSSAVPRLQPREVLGEPILYSLSEKKAVPCDIDELKGRTTWATPHGWFLVHHPPPGATTFLWNPNNGDKIQLPPLPAANVSSNCTCLLSDKPGSSFVVLLLDDTGPVLWYHHCSNNNGWARHEYDVGTQILYPDDTQQEKLVITPVAACGGKVYFSTSFDELGVIDFSFSTEEEPVAFSSMAMAEVVADGYGVADSARVFMVESEGDVYMVNLLDDGRGISPSPAVYDVTVYRMDFSRRPWVRVHDLGGRAFLMSSLNFAASRPAESCDMEKDCVYMWYPWEKSMCIYNVREGTMKMEKLDGAPRTSRAFWMLPTDDL</sequence>
<evidence type="ECO:0000259" key="1">
    <source>
        <dbReference type="Pfam" id="PF03478"/>
    </source>
</evidence>
<dbReference type="PANTHER" id="PTHR33127">
    <property type="entry name" value="TRANSMEMBRANE PROTEIN"/>
    <property type="match status" value="1"/>
</dbReference>
<proteinExistence type="predicted"/>
<comment type="caution">
    <text evidence="2">The sequence shown here is derived from an EMBL/GenBank/DDBJ whole genome shotgun (WGS) entry which is preliminary data.</text>
</comment>
<evidence type="ECO:0000313" key="2">
    <source>
        <dbReference type="EMBL" id="GJN01283.1"/>
    </source>
</evidence>
<name>A0AAV5CTG0_ELECO</name>
<dbReference type="Pfam" id="PF03478">
    <property type="entry name" value="Beta-prop_KIB1-4"/>
    <property type="match status" value="1"/>
</dbReference>
<reference evidence="2" key="2">
    <citation type="submission" date="2021-12" db="EMBL/GenBank/DDBJ databases">
        <title>Resequencing data analysis of finger millet.</title>
        <authorList>
            <person name="Hatakeyama M."/>
            <person name="Aluri S."/>
            <person name="Balachadran M.T."/>
            <person name="Sivarajan S.R."/>
            <person name="Poveda L."/>
            <person name="Shimizu-Inatsugi R."/>
            <person name="Schlapbach R."/>
            <person name="Sreeman S.M."/>
            <person name="Shimizu K.K."/>
        </authorList>
    </citation>
    <scope>NUCLEOTIDE SEQUENCE</scope>
</reference>
<dbReference type="Proteomes" id="UP001054889">
    <property type="component" value="Unassembled WGS sequence"/>
</dbReference>
<organism evidence="2 3">
    <name type="scientific">Eleusine coracana subsp. coracana</name>
    <dbReference type="NCBI Taxonomy" id="191504"/>
    <lineage>
        <taxon>Eukaryota</taxon>
        <taxon>Viridiplantae</taxon>
        <taxon>Streptophyta</taxon>
        <taxon>Embryophyta</taxon>
        <taxon>Tracheophyta</taxon>
        <taxon>Spermatophyta</taxon>
        <taxon>Magnoliopsida</taxon>
        <taxon>Liliopsida</taxon>
        <taxon>Poales</taxon>
        <taxon>Poaceae</taxon>
        <taxon>PACMAD clade</taxon>
        <taxon>Chloridoideae</taxon>
        <taxon>Cynodonteae</taxon>
        <taxon>Eleusininae</taxon>
        <taxon>Eleusine</taxon>
    </lineage>
</organism>
<gene>
    <name evidence="2" type="primary">ga18536</name>
    <name evidence="2" type="ORF">PR202_ga18536</name>
</gene>
<dbReference type="EMBL" id="BQKI01000009">
    <property type="protein sequence ID" value="GJN01283.1"/>
    <property type="molecule type" value="Genomic_DNA"/>
</dbReference>
<reference evidence="2" key="1">
    <citation type="journal article" date="2018" name="DNA Res.">
        <title>Multiple hybrid de novo genome assembly of finger millet, an orphan allotetraploid crop.</title>
        <authorList>
            <person name="Hatakeyama M."/>
            <person name="Aluri S."/>
            <person name="Balachadran M.T."/>
            <person name="Sivarajan S.R."/>
            <person name="Patrignani A."/>
            <person name="Gruter S."/>
            <person name="Poveda L."/>
            <person name="Shimizu-Inatsugi R."/>
            <person name="Baeten J."/>
            <person name="Francoijs K.J."/>
            <person name="Nataraja K.N."/>
            <person name="Reddy Y.A.N."/>
            <person name="Phadnis S."/>
            <person name="Ravikumar R.L."/>
            <person name="Schlapbach R."/>
            <person name="Sreeman S.M."/>
            <person name="Shimizu K.K."/>
        </authorList>
    </citation>
    <scope>NUCLEOTIDE SEQUENCE</scope>
</reference>
<feature type="domain" description="KIB1-4 beta-propeller" evidence="1">
    <location>
        <begin position="35"/>
        <end position="305"/>
    </location>
</feature>
<evidence type="ECO:0000313" key="3">
    <source>
        <dbReference type="Proteomes" id="UP001054889"/>
    </source>
</evidence>
<accession>A0AAV5CTG0</accession>
<dbReference type="InterPro" id="IPR005174">
    <property type="entry name" value="KIB1-4_b-propeller"/>
</dbReference>
<protein>
    <recommendedName>
        <fullName evidence="1">KIB1-4 beta-propeller domain-containing protein</fullName>
    </recommendedName>
</protein>